<organism evidence="5 6">
    <name type="scientific">Aerophobetes bacterium</name>
    <dbReference type="NCBI Taxonomy" id="2030807"/>
    <lineage>
        <taxon>Bacteria</taxon>
        <taxon>Candidatus Aerophobota</taxon>
    </lineage>
</organism>
<evidence type="ECO:0000256" key="1">
    <source>
        <dbReference type="ARBA" id="ARBA00009091"/>
    </source>
</evidence>
<feature type="coiled-coil region" evidence="3">
    <location>
        <begin position="53"/>
        <end position="112"/>
    </location>
</feature>
<keyword evidence="3" id="KW-0175">Coiled coil</keyword>
<dbReference type="SUPFAM" id="SSF111384">
    <property type="entry name" value="OmpH-like"/>
    <property type="match status" value="1"/>
</dbReference>
<dbReference type="EMBL" id="NVUU01000008">
    <property type="protein sequence ID" value="PCI95818.1"/>
    <property type="molecule type" value="Genomic_DNA"/>
</dbReference>
<dbReference type="Proteomes" id="UP000217838">
    <property type="component" value="Unassembled WGS sequence"/>
</dbReference>
<evidence type="ECO:0008006" key="7">
    <source>
        <dbReference type="Google" id="ProtNLM"/>
    </source>
</evidence>
<evidence type="ECO:0000313" key="5">
    <source>
        <dbReference type="EMBL" id="PCI95818.1"/>
    </source>
</evidence>
<dbReference type="PANTHER" id="PTHR35089:SF1">
    <property type="entry name" value="CHAPERONE PROTEIN SKP"/>
    <property type="match status" value="1"/>
</dbReference>
<protein>
    <recommendedName>
        <fullName evidence="7">OmpH family outer membrane protein</fullName>
    </recommendedName>
</protein>
<reference evidence="6" key="1">
    <citation type="submission" date="2017-08" db="EMBL/GenBank/DDBJ databases">
        <title>A dynamic microbial community with high functional redundancy inhabits the cold, oxic subseafloor aquifer.</title>
        <authorList>
            <person name="Tully B.J."/>
            <person name="Wheat C.G."/>
            <person name="Glazer B.T."/>
            <person name="Huber J.A."/>
        </authorList>
    </citation>
    <scope>NUCLEOTIDE SEQUENCE [LARGE SCALE GENOMIC DNA]</scope>
</reference>
<evidence type="ECO:0000256" key="2">
    <source>
        <dbReference type="ARBA" id="ARBA00022729"/>
    </source>
</evidence>
<dbReference type="GO" id="GO:0050821">
    <property type="term" value="P:protein stabilization"/>
    <property type="evidence" value="ECO:0007669"/>
    <property type="project" value="TreeGrafter"/>
</dbReference>
<dbReference type="AlphaFoldDB" id="A0A2A4YLW5"/>
<feature type="chain" id="PRO_5013263683" description="OmpH family outer membrane protein" evidence="4">
    <location>
        <begin position="26"/>
        <end position="199"/>
    </location>
</feature>
<dbReference type="GO" id="GO:0005829">
    <property type="term" value="C:cytosol"/>
    <property type="evidence" value="ECO:0007669"/>
    <property type="project" value="TreeGrafter"/>
</dbReference>
<dbReference type="SMART" id="SM00935">
    <property type="entry name" value="OmpH"/>
    <property type="match status" value="1"/>
</dbReference>
<dbReference type="InterPro" id="IPR005632">
    <property type="entry name" value="Chaperone_Skp"/>
</dbReference>
<name>A0A2A4YLW5_UNCAE</name>
<comment type="caution">
    <text evidence="5">The sequence shown here is derived from an EMBL/GenBank/DDBJ whole genome shotgun (WGS) entry which is preliminary data.</text>
</comment>
<gene>
    <name evidence="5" type="ORF">COB11_01085</name>
</gene>
<dbReference type="PANTHER" id="PTHR35089">
    <property type="entry name" value="CHAPERONE PROTEIN SKP"/>
    <property type="match status" value="1"/>
</dbReference>
<evidence type="ECO:0000313" key="6">
    <source>
        <dbReference type="Proteomes" id="UP000217838"/>
    </source>
</evidence>
<dbReference type="Pfam" id="PF03938">
    <property type="entry name" value="OmpH"/>
    <property type="match status" value="1"/>
</dbReference>
<sequence>MKFHKPVLGLFVLCLLCAGKPALHADSKNDIGIVNFATCVTESKLGKQEQEAMENIKTQMSHLIKDIEEQLQDLTGKLSDSDYLDGLSPEGEQELKMKFGQLREEHERYQQQFYQVMQQANMKLVQTVSSYVNAATGKIAKAKKLSLVVNKDACFSFDENFDITQIVIDEMDKSFDELQAQAVSKAEKQPSDEEQAAIN</sequence>
<accession>A0A2A4YLW5</accession>
<evidence type="ECO:0000256" key="3">
    <source>
        <dbReference type="SAM" id="Coils"/>
    </source>
</evidence>
<evidence type="ECO:0000256" key="4">
    <source>
        <dbReference type="SAM" id="SignalP"/>
    </source>
</evidence>
<feature type="signal peptide" evidence="4">
    <location>
        <begin position="1"/>
        <end position="25"/>
    </location>
</feature>
<comment type="similarity">
    <text evidence="1">Belongs to the Skp family.</text>
</comment>
<dbReference type="InterPro" id="IPR024930">
    <property type="entry name" value="Skp_dom_sf"/>
</dbReference>
<dbReference type="GO" id="GO:0051082">
    <property type="term" value="F:unfolded protein binding"/>
    <property type="evidence" value="ECO:0007669"/>
    <property type="project" value="InterPro"/>
</dbReference>
<dbReference type="Gene3D" id="3.30.910.20">
    <property type="entry name" value="Skp domain"/>
    <property type="match status" value="1"/>
</dbReference>
<keyword evidence="2 4" id="KW-0732">Signal</keyword>
<proteinExistence type="inferred from homology"/>